<keyword evidence="3" id="KW-1185">Reference proteome</keyword>
<dbReference type="STRING" id="1747903.ASR47_101119"/>
<comment type="caution">
    <text evidence="2">The sequence shown here is derived from an EMBL/GenBank/DDBJ whole genome shotgun (WGS) entry which is preliminary data.</text>
</comment>
<feature type="domain" description="Isochorismatase-like" evidence="1">
    <location>
        <begin position="9"/>
        <end position="153"/>
    </location>
</feature>
<proteinExistence type="predicted"/>
<name>A0A1A7C4G2_9BURK</name>
<dbReference type="AlphaFoldDB" id="A0A1A7C4G2"/>
<dbReference type="InterPro" id="IPR036380">
    <property type="entry name" value="Isochorismatase-like_sf"/>
</dbReference>
<dbReference type="Proteomes" id="UP000092713">
    <property type="component" value="Unassembled WGS sequence"/>
</dbReference>
<dbReference type="RefSeq" id="WP_065307617.1">
    <property type="nucleotide sequence ID" value="NZ_LOCQ01000052.1"/>
</dbReference>
<reference evidence="2 3" key="1">
    <citation type="submission" date="2016-04" db="EMBL/GenBank/DDBJ databases">
        <title>Draft genome sequence of Janthinobacterium psychrotolerans sp. nov., isolated from freshwater sediments in Denmark.</title>
        <authorList>
            <person name="Gong X."/>
            <person name="Skrivergaard S."/>
            <person name="Korsgaard B.S."/>
            <person name="Schreiber L."/>
            <person name="Marshall I.P."/>
            <person name="Finster K."/>
            <person name="Schramm A."/>
        </authorList>
    </citation>
    <scope>NUCLEOTIDE SEQUENCE [LARGE SCALE GENOMIC DNA]</scope>
    <source>
        <strain evidence="2 3">S3-2</strain>
    </source>
</reference>
<sequence length="176" mass="19058">MLMEASKAVLVIVDLQGRLMPAIHDGEAVLAQNVRLAKIAQLLEIPVIGSEQNSGKLGPNALEIAALCQNTLQKTHFGACEDGLTDILPPGRTQIVVTGCEAHVCMLQTAIGLLERDYEVIIAIDAVGSRLPSSRDAALSRLATLGAQLLTVEMLAFEWLRDCRHPRFREVLALIK</sequence>
<dbReference type="InterPro" id="IPR050993">
    <property type="entry name" value="Isochorismatase_domain"/>
</dbReference>
<organism evidence="2 3">
    <name type="scientific">Janthinobacterium psychrotolerans</name>
    <dbReference type="NCBI Taxonomy" id="1747903"/>
    <lineage>
        <taxon>Bacteria</taxon>
        <taxon>Pseudomonadati</taxon>
        <taxon>Pseudomonadota</taxon>
        <taxon>Betaproteobacteria</taxon>
        <taxon>Burkholderiales</taxon>
        <taxon>Oxalobacteraceae</taxon>
        <taxon>Janthinobacterium</taxon>
    </lineage>
</organism>
<dbReference type="InterPro" id="IPR000868">
    <property type="entry name" value="Isochorismatase-like_dom"/>
</dbReference>
<dbReference type="SUPFAM" id="SSF52499">
    <property type="entry name" value="Isochorismatase-like hydrolases"/>
    <property type="match status" value="1"/>
</dbReference>
<evidence type="ECO:0000313" key="3">
    <source>
        <dbReference type="Proteomes" id="UP000092713"/>
    </source>
</evidence>
<evidence type="ECO:0000259" key="1">
    <source>
        <dbReference type="Pfam" id="PF00857"/>
    </source>
</evidence>
<dbReference type="Gene3D" id="3.40.50.850">
    <property type="entry name" value="Isochorismatase-like"/>
    <property type="match status" value="1"/>
</dbReference>
<protein>
    <submittedName>
        <fullName evidence="2">Nicotinamidase-related amidase</fullName>
    </submittedName>
</protein>
<dbReference type="Pfam" id="PF00857">
    <property type="entry name" value="Isochorismatase"/>
    <property type="match status" value="1"/>
</dbReference>
<evidence type="ECO:0000313" key="2">
    <source>
        <dbReference type="EMBL" id="OBV39630.1"/>
    </source>
</evidence>
<accession>A0A1A7C4G2</accession>
<dbReference type="PATRIC" id="fig|1747903.4.peg.3234"/>
<gene>
    <name evidence="2" type="ORF">ASR47_101119</name>
</gene>
<dbReference type="OrthoDB" id="9796958at2"/>
<dbReference type="PANTHER" id="PTHR14119">
    <property type="entry name" value="HYDROLASE"/>
    <property type="match status" value="1"/>
</dbReference>
<dbReference type="PANTHER" id="PTHR14119:SF3">
    <property type="entry name" value="ISOCHORISMATASE DOMAIN-CONTAINING PROTEIN 2"/>
    <property type="match status" value="1"/>
</dbReference>
<dbReference type="EMBL" id="LOCQ01000052">
    <property type="protein sequence ID" value="OBV39630.1"/>
    <property type="molecule type" value="Genomic_DNA"/>
</dbReference>